<comment type="caution">
    <text evidence="2">The sequence shown here is derived from an EMBL/GenBank/DDBJ whole genome shotgun (WGS) entry which is preliminary data.</text>
</comment>
<organism evidence="2 3">
    <name type="scientific">Brevibacterium daeguense</name>
    <dbReference type="NCBI Taxonomy" id="909936"/>
    <lineage>
        <taxon>Bacteria</taxon>
        <taxon>Bacillati</taxon>
        <taxon>Actinomycetota</taxon>
        <taxon>Actinomycetes</taxon>
        <taxon>Micrococcales</taxon>
        <taxon>Brevibacteriaceae</taxon>
        <taxon>Brevibacterium</taxon>
    </lineage>
</organism>
<accession>A0ABP8EHJ0</accession>
<dbReference type="EMBL" id="BAABAZ010000004">
    <property type="protein sequence ID" value="GAA4283423.1"/>
    <property type="molecule type" value="Genomic_DNA"/>
</dbReference>
<dbReference type="RefSeq" id="WP_236863483.1">
    <property type="nucleotide sequence ID" value="NZ_BAABAZ010000004.1"/>
</dbReference>
<dbReference type="Pfam" id="PF01593">
    <property type="entry name" value="Amino_oxidase"/>
    <property type="match status" value="1"/>
</dbReference>
<sequence>MDTDVVVIGAGLAGLQSARRLQRSGLAVHVLEKNDGVGGRVRTERIDGFQCDRGFQVLNSSYPAVRAWIDVKALGLQRFGAGVLVRTPEALQVLTHPLNRSGRDLGALRGGLLDLRDLRGLVRWLGPTLLRDTAASRATDDTTLAASLDSVGATGRLRREVLDTFLAGVLADSSGQSSANYVRLLVRSFALAIPGLPRDGMGALPEQMAASLIDPPRLRTAAQNLRETTAGVEVGTDSGTVRARAAVVAVGPEAIGTLTGQHDRATHGLTTWWFTAPEPPVAEPFLVLDASRPGGGPAGPVWNTAVVSNAAPSYAPPGRHLIEATTLLDRPDGMADEAAVRSDLARIYGTSTSGWEVVAHHVLPHALPVTPPPLVDRSPQRLSDRVFVCGDHRDTGSIQGALVSGDRAARGIAGVLGASPQPRVLR</sequence>
<evidence type="ECO:0000313" key="3">
    <source>
        <dbReference type="Proteomes" id="UP001501586"/>
    </source>
</evidence>
<evidence type="ECO:0000313" key="2">
    <source>
        <dbReference type="EMBL" id="GAA4283423.1"/>
    </source>
</evidence>
<proteinExistence type="predicted"/>
<reference evidence="3" key="1">
    <citation type="journal article" date="2019" name="Int. J. Syst. Evol. Microbiol.">
        <title>The Global Catalogue of Microorganisms (GCM) 10K type strain sequencing project: providing services to taxonomists for standard genome sequencing and annotation.</title>
        <authorList>
            <consortium name="The Broad Institute Genomics Platform"/>
            <consortium name="The Broad Institute Genome Sequencing Center for Infectious Disease"/>
            <person name="Wu L."/>
            <person name="Ma J."/>
        </authorList>
    </citation>
    <scope>NUCLEOTIDE SEQUENCE [LARGE SCALE GENOMIC DNA]</scope>
    <source>
        <strain evidence="3">JCM 17458</strain>
    </source>
</reference>
<feature type="domain" description="Amine oxidase" evidence="1">
    <location>
        <begin position="12"/>
        <end position="412"/>
    </location>
</feature>
<dbReference type="Gene3D" id="3.50.50.60">
    <property type="entry name" value="FAD/NAD(P)-binding domain"/>
    <property type="match status" value="1"/>
</dbReference>
<protein>
    <submittedName>
        <fullName evidence="2">NAD(P)/FAD-dependent oxidoreductase</fullName>
    </submittedName>
</protein>
<keyword evidence="3" id="KW-1185">Reference proteome</keyword>
<dbReference type="InterPro" id="IPR002937">
    <property type="entry name" value="Amino_oxidase"/>
</dbReference>
<name>A0ABP8EHJ0_9MICO</name>
<dbReference type="SUPFAM" id="SSF51905">
    <property type="entry name" value="FAD/NAD(P)-binding domain"/>
    <property type="match status" value="1"/>
</dbReference>
<gene>
    <name evidence="2" type="ORF">GCM10022261_09540</name>
</gene>
<dbReference type="Proteomes" id="UP001501586">
    <property type="component" value="Unassembled WGS sequence"/>
</dbReference>
<evidence type="ECO:0000259" key="1">
    <source>
        <dbReference type="Pfam" id="PF01593"/>
    </source>
</evidence>
<dbReference type="InterPro" id="IPR036188">
    <property type="entry name" value="FAD/NAD-bd_sf"/>
</dbReference>
<dbReference type="PANTHER" id="PTHR42841">
    <property type="entry name" value="AMINE OXIDASE"/>
    <property type="match status" value="1"/>
</dbReference>